<protein>
    <submittedName>
        <fullName evidence="1">Photosynthetic NDH subunit of subcomplex B 3ic</fullName>
    </submittedName>
</protein>
<accession>A0A2P2LJF4</accession>
<organism evidence="1">
    <name type="scientific">Rhizophora mucronata</name>
    <name type="common">Asiatic mangrove</name>
    <dbReference type="NCBI Taxonomy" id="61149"/>
    <lineage>
        <taxon>Eukaryota</taxon>
        <taxon>Viridiplantae</taxon>
        <taxon>Streptophyta</taxon>
        <taxon>Embryophyta</taxon>
        <taxon>Tracheophyta</taxon>
        <taxon>Spermatophyta</taxon>
        <taxon>Magnoliopsida</taxon>
        <taxon>eudicotyledons</taxon>
        <taxon>Gunneridae</taxon>
        <taxon>Pentapetalae</taxon>
        <taxon>rosids</taxon>
        <taxon>fabids</taxon>
        <taxon>Malpighiales</taxon>
        <taxon>Rhizophoraceae</taxon>
        <taxon>Rhizophora</taxon>
    </lineage>
</organism>
<name>A0A2P2LJF4_RHIMU</name>
<evidence type="ECO:0000313" key="1">
    <source>
        <dbReference type="EMBL" id="MBX18095.1"/>
    </source>
</evidence>
<sequence>MYNAETKKLETCLPDHGWESRIHRNGQCPSLSSFVLKFLLDAK</sequence>
<dbReference type="EMBL" id="GGEC01037611">
    <property type="protein sequence ID" value="MBX18095.1"/>
    <property type="molecule type" value="Transcribed_RNA"/>
</dbReference>
<dbReference type="AlphaFoldDB" id="A0A2P2LJF4"/>
<proteinExistence type="predicted"/>
<reference evidence="1" key="1">
    <citation type="submission" date="2018-02" db="EMBL/GenBank/DDBJ databases">
        <title>Rhizophora mucronata_Transcriptome.</title>
        <authorList>
            <person name="Meera S.P."/>
            <person name="Sreeshan A."/>
            <person name="Augustine A."/>
        </authorList>
    </citation>
    <scope>NUCLEOTIDE SEQUENCE</scope>
    <source>
        <tissue evidence="1">Leaf</tissue>
    </source>
</reference>